<dbReference type="InterPro" id="IPR036282">
    <property type="entry name" value="Glutathione-S-Trfase_C_sf"/>
</dbReference>
<gene>
    <name evidence="1" type="ORF">SI7747_04005470</name>
</gene>
<organism evidence="1">
    <name type="scientific">Spirodela intermedia</name>
    <name type="common">Intermediate duckweed</name>
    <dbReference type="NCBI Taxonomy" id="51605"/>
    <lineage>
        <taxon>Eukaryota</taxon>
        <taxon>Viridiplantae</taxon>
        <taxon>Streptophyta</taxon>
        <taxon>Embryophyta</taxon>
        <taxon>Tracheophyta</taxon>
        <taxon>Spermatophyta</taxon>
        <taxon>Magnoliopsida</taxon>
        <taxon>Liliopsida</taxon>
        <taxon>Araceae</taxon>
        <taxon>Lemnoideae</taxon>
        <taxon>Spirodela</taxon>
    </lineage>
</organism>
<dbReference type="Gene3D" id="1.20.1050.10">
    <property type="match status" value="1"/>
</dbReference>
<accession>A0A7I8IMN7</accession>
<sequence>MSGLKILDGDKFPQLTAWADRFCAEEAVKGVMPETDKLLEFAAAMIARMKAASSAK</sequence>
<dbReference type="EMBL" id="CACRZD030000004">
    <property type="protein sequence ID" value="CAA6659030.1"/>
    <property type="molecule type" value="Genomic_DNA"/>
</dbReference>
<evidence type="ECO:0000313" key="1">
    <source>
        <dbReference type="EMBL" id="CAA2619303.1"/>
    </source>
</evidence>
<dbReference type="AlphaFoldDB" id="A0A7I8IMN7"/>
<dbReference type="Proteomes" id="UP001189122">
    <property type="component" value="Unassembled WGS sequence"/>
</dbReference>
<evidence type="ECO:0000313" key="2">
    <source>
        <dbReference type="Proteomes" id="UP001189122"/>
    </source>
</evidence>
<protein>
    <submittedName>
        <fullName evidence="1">Uncharacterized protein</fullName>
    </submittedName>
</protein>
<keyword evidence="2" id="KW-1185">Reference proteome</keyword>
<proteinExistence type="predicted"/>
<dbReference type="SUPFAM" id="SSF47616">
    <property type="entry name" value="GST C-terminal domain-like"/>
    <property type="match status" value="1"/>
</dbReference>
<dbReference type="EMBL" id="LR743591">
    <property type="protein sequence ID" value="CAA2619303.1"/>
    <property type="molecule type" value="Genomic_DNA"/>
</dbReference>
<reference evidence="1 2" key="1">
    <citation type="submission" date="2019-12" db="EMBL/GenBank/DDBJ databases">
        <authorList>
            <person name="Scholz U."/>
            <person name="Mascher M."/>
            <person name="Fiebig A."/>
        </authorList>
    </citation>
    <scope>NUCLEOTIDE SEQUENCE</scope>
</reference>
<name>A0A7I8IMN7_SPIIN</name>